<proteinExistence type="predicted"/>
<dbReference type="InParanoid" id="A0A0U5K7D0"/>
<dbReference type="PATRIC" id="fig|389348.3.peg.2799"/>
<dbReference type="Proteomes" id="UP000069902">
    <property type="component" value="Plasmid pPNK"/>
</dbReference>
<organism evidence="2 3">
    <name type="scientific">Candidatus Protochlamydia naegleriophila</name>
    <dbReference type="NCBI Taxonomy" id="389348"/>
    <lineage>
        <taxon>Bacteria</taxon>
        <taxon>Pseudomonadati</taxon>
        <taxon>Chlamydiota</taxon>
        <taxon>Chlamydiia</taxon>
        <taxon>Parachlamydiales</taxon>
        <taxon>Parachlamydiaceae</taxon>
        <taxon>Candidatus Protochlamydia</taxon>
    </lineage>
</organism>
<reference evidence="3" key="1">
    <citation type="submission" date="2015-09" db="EMBL/GenBank/DDBJ databases">
        <authorList>
            <person name="Bertelli C."/>
        </authorList>
    </citation>
    <scope>NUCLEOTIDE SEQUENCE [LARGE SCALE GENOMIC DNA]</scope>
    <source>
        <strain evidence="3">KNic</strain>
        <plasmid evidence="3">pPNK</plasmid>
    </source>
</reference>
<geneLocation type="plasmid" evidence="3">
    <name>pPNK</name>
</geneLocation>
<dbReference type="EMBL" id="LN879503">
    <property type="protein sequence ID" value="CUI18091.1"/>
    <property type="molecule type" value="Genomic_DNA"/>
</dbReference>
<accession>A0A0U5K7D0</accession>
<feature type="signal peptide" evidence="1">
    <location>
        <begin position="1"/>
        <end position="34"/>
    </location>
</feature>
<name>A0A0U5K7D0_9BACT</name>
<dbReference type="KEGG" id="pnl:PNK_p0037"/>
<sequence>MDTFCNSNKLNSFFFSSLLTVFSISAITPSPAYAFEVNPGNINFAIKIEKLVEKFKKYKDRLDSEKAIETMLELRKEVESYTGKKIDLKSDKKTVSPNIIPFRMISN</sequence>
<dbReference type="AlphaFoldDB" id="A0A0U5K7D0"/>
<evidence type="ECO:0000313" key="3">
    <source>
        <dbReference type="Proteomes" id="UP000069902"/>
    </source>
</evidence>
<evidence type="ECO:0000256" key="1">
    <source>
        <dbReference type="SAM" id="SignalP"/>
    </source>
</evidence>
<keyword evidence="1" id="KW-0732">Signal</keyword>
<feature type="chain" id="PRO_5006860708" evidence="1">
    <location>
        <begin position="35"/>
        <end position="107"/>
    </location>
</feature>
<dbReference type="RefSeq" id="WP_059062499.1">
    <property type="nucleotide sequence ID" value="NZ_LN879503.1"/>
</dbReference>
<evidence type="ECO:0000313" key="2">
    <source>
        <dbReference type="EMBL" id="CUI18091.1"/>
    </source>
</evidence>
<keyword evidence="3" id="KW-1185">Reference proteome</keyword>
<gene>
    <name evidence="2" type="ORF">PNK_p0037</name>
</gene>
<protein>
    <submittedName>
        <fullName evidence="2">Putative secreted protein</fullName>
    </submittedName>
</protein>